<dbReference type="AlphaFoldDB" id="A0A9P6VFI7"/>
<dbReference type="Proteomes" id="UP000785200">
    <property type="component" value="Unassembled WGS sequence"/>
</dbReference>
<keyword evidence="1" id="KW-0812">Transmembrane</keyword>
<evidence type="ECO:0000313" key="2">
    <source>
        <dbReference type="EMBL" id="KAG0646878.1"/>
    </source>
</evidence>
<keyword evidence="3" id="KW-1185">Reference proteome</keyword>
<organism evidence="2 3">
    <name type="scientific">Hyphodiscus hymeniophilus</name>
    <dbReference type="NCBI Taxonomy" id="353542"/>
    <lineage>
        <taxon>Eukaryota</taxon>
        <taxon>Fungi</taxon>
        <taxon>Dikarya</taxon>
        <taxon>Ascomycota</taxon>
        <taxon>Pezizomycotina</taxon>
        <taxon>Leotiomycetes</taxon>
        <taxon>Helotiales</taxon>
        <taxon>Hyphodiscaceae</taxon>
        <taxon>Hyphodiscus</taxon>
    </lineage>
</organism>
<gene>
    <name evidence="2" type="ORF">D0Z07_6263</name>
</gene>
<dbReference type="EMBL" id="VNKQ01000014">
    <property type="protein sequence ID" value="KAG0646878.1"/>
    <property type="molecule type" value="Genomic_DNA"/>
</dbReference>
<reference evidence="2" key="1">
    <citation type="submission" date="2019-07" db="EMBL/GenBank/DDBJ databases">
        <title>Hyphodiscus hymeniophilus genome sequencing and assembly.</title>
        <authorList>
            <person name="Kramer G."/>
            <person name="Nodwell J."/>
        </authorList>
    </citation>
    <scope>NUCLEOTIDE SEQUENCE</scope>
    <source>
        <strain evidence="2">ATCC 34498</strain>
    </source>
</reference>
<comment type="caution">
    <text evidence="2">The sequence shown here is derived from an EMBL/GenBank/DDBJ whole genome shotgun (WGS) entry which is preliminary data.</text>
</comment>
<proteinExistence type="predicted"/>
<accession>A0A9P6VFI7</accession>
<protein>
    <submittedName>
        <fullName evidence="2">Uncharacterized protein</fullName>
    </submittedName>
</protein>
<name>A0A9P6VFI7_9HELO</name>
<dbReference type="PANTHER" id="PTHR35896">
    <property type="entry name" value="IG-LIKE DOMAIN-CONTAINING PROTEIN"/>
    <property type="match status" value="1"/>
</dbReference>
<evidence type="ECO:0000256" key="1">
    <source>
        <dbReference type="SAM" id="Phobius"/>
    </source>
</evidence>
<dbReference type="PANTHER" id="PTHR35896:SF3">
    <property type="entry name" value="MAJOR FACILITATOR SUPERFAMILY TRANSPORTER"/>
    <property type="match status" value="1"/>
</dbReference>
<dbReference type="InterPro" id="IPR053008">
    <property type="entry name" value="Phomopsin_biosynth_assoc"/>
</dbReference>
<evidence type="ECO:0000313" key="3">
    <source>
        <dbReference type="Proteomes" id="UP000785200"/>
    </source>
</evidence>
<keyword evidence="1" id="KW-0472">Membrane</keyword>
<keyword evidence="1" id="KW-1133">Transmembrane helix</keyword>
<sequence length="245" mass="27529">MASSAKFLQVGIHAENEHLMSYSPYEDDEKLAKLDNSPDSNGRQLKSFTNSGLITLIASTALISVLLSGLGLHFLHILNPRQFSEASLPVPGTFFGSCGNTSSSARHAGCMFDIMSFSWLPLACADPELTVEFKHLRKWNWWLDENRTAAVPFEEVALGFHSELFVTREYHMYHCTYMWRKLHRGLLRGQENAEKRGIVDSYIGSYGHTAHCEMMLVGMEEDGGGIDKNATDTAILMKFPQCMWV</sequence>
<dbReference type="OrthoDB" id="3501153at2759"/>
<feature type="transmembrane region" description="Helical" evidence="1">
    <location>
        <begin position="53"/>
        <end position="75"/>
    </location>
</feature>